<dbReference type="Gene3D" id="3.40.50.300">
    <property type="entry name" value="P-loop containing nucleotide triphosphate hydrolases"/>
    <property type="match status" value="1"/>
</dbReference>
<evidence type="ECO:0000313" key="6">
    <source>
        <dbReference type="EMBL" id="MFC6333697.1"/>
    </source>
</evidence>
<dbReference type="GO" id="GO:0005524">
    <property type="term" value="F:ATP binding"/>
    <property type="evidence" value="ECO:0007669"/>
    <property type="project" value="UniProtKB-KW"/>
</dbReference>
<name>A0ABW1V4L5_9BACL</name>
<dbReference type="SUPFAM" id="SSF52540">
    <property type="entry name" value="P-loop containing nucleoside triphosphate hydrolases"/>
    <property type="match status" value="1"/>
</dbReference>
<dbReference type="RefSeq" id="WP_379235430.1">
    <property type="nucleotide sequence ID" value="NZ_JBHSTE010000004.1"/>
</dbReference>
<evidence type="ECO:0000256" key="4">
    <source>
        <dbReference type="ARBA" id="ARBA00022840"/>
    </source>
</evidence>
<comment type="similarity">
    <text evidence="1">Belongs to the ABC transporter superfamily.</text>
</comment>
<sequence>MTEQILRLIDGHAETDHAHSEDYLLEVRNVKMYFPITGGVLKKRVGEVKAVDDVSFSIKKGETFGLVGESGCGKSTTGRVIMRLYEPTEGAIIFDGKNISNIKGERLRQMRQNFQMVFQDPFSSLNPRMNIGSIIGEPLAVNTKISQADLKDRVDHLLEVVGLPRDAAFKYPHEFSGGQRQRIAIARALSLNPKLMVLDEAVSALDVSIQAQIINLLDELREEFGLSYLFISHNLSVVKHVSHQVGVMYLGRMVEVAPRSSLYHTPLHPYSESLLSAAPEASRKVKRNRIILSGDVPNPANPPSGCAFHTRCPKAMEQCKQERPELREIRSQHFVACHLY</sequence>
<keyword evidence="7" id="KW-1185">Reference proteome</keyword>
<organism evidence="6 7">
    <name type="scientific">Paenibacillus septentrionalis</name>
    <dbReference type="NCBI Taxonomy" id="429342"/>
    <lineage>
        <taxon>Bacteria</taxon>
        <taxon>Bacillati</taxon>
        <taxon>Bacillota</taxon>
        <taxon>Bacilli</taxon>
        <taxon>Bacillales</taxon>
        <taxon>Paenibacillaceae</taxon>
        <taxon>Paenibacillus</taxon>
    </lineage>
</organism>
<dbReference type="InterPro" id="IPR050319">
    <property type="entry name" value="ABC_transp_ATP-bind"/>
</dbReference>
<keyword evidence="3" id="KW-0547">Nucleotide-binding</keyword>
<dbReference type="InterPro" id="IPR027417">
    <property type="entry name" value="P-loop_NTPase"/>
</dbReference>
<dbReference type="Proteomes" id="UP001596233">
    <property type="component" value="Unassembled WGS sequence"/>
</dbReference>
<evidence type="ECO:0000313" key="7">
    <source>
        <dbReference type="Proteomes" id="UP001596233"/>
    </source>
</evidence>
<dbReference type="InterPro" id="IPR013563">
    <property type="entry name" value="Oligopep_ABC_C"/>
</dbReference>
<evidence type="ECO:0000259" key="5">
    <source>
        <dbReference type="PROSITE" id="PS50893"/>
    </source>
</evidence>
<dbReference type="NCBIfam" id="TIGR01727">
    <property type="entry name" value="oligo_HPY"/>
    <property type="match status" value="1"/>
</dbReference>
<gene>
    <name evidence="6" type="ORF">ACFP56_13805</name>
</gene>
<dbReference type="NCBIfam" id="NF008453">
    <property type="entry name" value="PRK11308.1"/>
    <property type="match status" value="1"/>
</dbReference>
<reference evidence="7" key="1">
    <citation type="journal article" date="2019" name="Int. J. Syst. Evol. Microbiol.">
        <title>The Global Catalogue of Microorganisms (GCM) 10K type strain sequencing project: providing services to taxonomists for standard genome sequencing and annotation.</title>
        <authorList>
            <consortium name="The Broad Institute Genomics Platform"/>
            <consortium name="The Broad Institute Genome Sequencing Center for Infectious Disease"/>
            <person name="Wu L."/>
            <person name="Ma J."/>
        </authorList>
    </citation>
    <scope>NUCLEOTIDE SEQUENCE [LARGE SCALE GENOMIC DNA]</scope>
    <source>
        <strain evidence="7">PCU 280</strain>
    </source>
</reference>
<dbReference type="PROSITE" id="PS00211">
    <property type="entry name" value="ABC_TRANSPORTER_1"/>
    <property type="match status" value="1"/>
</dbReference>
<evidence type="ECO:0000256" key="3">
    <source>
        <dbReference type="ARBA" id="ARBA00022741"/>
    </source>
</evidence>
<proteinExistence type="inferred from homology"/>
<dbReference type="SMART" id="SM00382">
    <property type="entry name" value="AAA"/>
    <property type="match status" value="1"/>
</dbReference>
<dbReference type="PANTHER" id="PTHR43776">
    <property type="entry name" value="TRANSPORT ATP-BINDING PROTEIN"/>
    <property type="match status" value="1"/>
</dbReference>
<keyword evidence="2" id="KW-0813">Transport</keyword>
<feature type="domain" description="ABC transporter" evidence="5">
    <location>
        <begin position="25"/>
        <end position="275"/>
    </location>
</feature>
<dbReference type="Pfam" id="PF00005">
    <property type="entry name" value="ABC_tran"/>
    <property type="match status" value="1"/>
</dbReference>
<accession>A0ABW1V4L5</accession>
<dbReference type="InterPro" id="IPR003593">
    <property type="entry name" value="AAA+_ATPase"/>
</dbReference>
<comment type="caution">
    <text evidence="6">The sequence shown here is derived from an EMBL/GenBank/DDBJ whole genome shotgun (WGS) entry which is preliminary data.</text>
</comment>
<dbReference type="InterPro" id="IPR003439">
    <property type="entry name" value="ABC_transporter-like_ATP-bd"/>
</dbReference>
<protein>
    <submittedName>
        <fullName evidence="6">ABC transporter ATP-binding protein</fullName>
    </submittedName>
</protein>
<dbReference type="CDD" id="cd03257">
    <property type="entry name" value="ABC_NikE_OppD_transporters"/>
    <property type="match status" value="1"/>
</dbReference>
<dbReference type="Pfam" id="PF08352">
    <property type="entry name" value="oligo_HPY"/>
    <property type="match status" value="1"/>
</dbReference>
<keyword evidence="4 6" id="KW-0067">ATP-binding</keyword>
<dbReference type="InterPro" id="IPR017871">
    <property type="entry name" value="ABC_transporter-like_CS"/>
</dbReference>
<evidence type="ECO:0000256" key="2">
    <source>
        <dbReference type="ARBA" id="ARBA00022448"/>
    </source>
</evidence>
<dbReference type="EMBL" id="JBHSTE010000004">
    <property type="protein sequence ID" value="MFC6333697.1"/>
    <property type="molecule type" value="Genomic_DNA"/>
</dbReference>
<dbReference type="PROSITE" id="PS50893">
    <property type="entry name" value="ABC_TRANSPORTER_2"/>
    <property type="match status" value="1"/>
</dbReference>
<evidence type="ECO:0000256" key="1">
    <source>
        <dbReference type="ARBA" id="ARBA00005417"/>
    </source>
</evidence>